<accession>A0A432XHU4</accession>
<dbReference type="InterPro" id="IPR013651">
    <property type="entry name" value="ATP-grasp_RimK-type"/>
</dbReference>
<organism evidence="2 3">
    <name type="scientific">Idiomarina fontislapidosi</name>
    <dbReference type="NCBI Taxonomy" id="263723"/>
    <lineage>
        <taxon>Bacteria</taxon>
        <taxon>Pseudomonadati</taxon>
        <taxon>Pseudomonadota</taxon>
        <taxon>Gammaproteobacteria</taxon>
        <taxon>Alteromonadales</taxon>
        <taxon>Idiomarinaceae</taxon>
        <taxon>Idiomarina</taxon>
    </lineage>
</organism>
<dbReference type="InterPro" id="IPR013815">
    <property type="entry name" value="ATP_grasp_subdomain_1"/>
</dbReference>
<dbReference type="Proteomes" id="UP000287330">
    <property type="component" value="Unassembled WGS sequence"/>
</dbReference>
<reference evidence="3" key="1">
    <citation type="journal article" date="2018" name="Front. Microbiol.">
        <title>Genome-Based Analysis Reveals the Taxonomy and Diversity of the Family Idiomarinaceae.</title>
        <authorList>
            <person name="Liu Y."/>
            <person name="Lai Q."/>
            <person name="Shao Z."/>
        </authorList>
    </citation>
    <scope>NUCLEOTIDE SEQUENCE [LARGE SCALE GENOMIC DNA]</scope>
    <source>
        <strain evidence="3">F23</strain>
    </source>
</reference>
<dbReference type="GO" id="GO:0003824">
    <property type="term" value="F:catalytic activity"/>
    <property type="evidence" value="ECO:0007669"/>
    <property type="project" value="UniProtKB-ARBA"/>
</dbReference>
<dbReference type="GO" id="GO:0005524">
    <property type="term" value="F:ATP binding"/>
    <property type="evidence" value="ECO:0007669"/>
    <property type="project" value="InterPro"/>
</dbReference>
<dbReference type="OrthoDB" id="1704979at2"/>
<protein>
    <recommendedName>
        <fullName evidence="1">ATP-grasp fold RimK-type domain-containing protein</fullName>
    </recommendedName>
</protein>
<dbReference type="Gene3D" id="3.30.1490.20">
    <property type="entry name" value="ATP-grasp fold, A domain"/>
    <property type="match status" value="1"/>
</dbReference>
<gene>
    <name evidence="2" type="ORF">CWE25_13265</name>
</gene>
<dbReference type="RefSeq" id="WP_110576590.1">
    <property type="nucleotide sequence ID" value="NZ_PIPV01000024.1"/>
</dbReference>
<evidence type="ECO:0000313" key="2">
    <source>
        <dbReference type="EMBL" id="RUO48303.1"/>
    </source>
</evidence>
<evidence type="ECO:0000259" key="1">
    <source>
        <dbReference type="Pfam" id="PF08443"/>
    </source>
</evidence>
<name>A0A432XHU4_9GAMM</name>
<evidence type="ECO:0000313" key="3">
    <source>
        <dbReference type="Proteomes" id="UP000287330"/>
    </source>
</evidence>
<dbReference type="EMBL" id="PIPV01000024">
    <property type="protein sequence ID" value="RUO48303.1"/>
    <property type="molecule type" value="Genomic_DNA"/>
</dbReference>
<dbReference type="Gene3D" id="3.30.470.20">
    <property type="entry name" value="ATP-grasp fold, B domain"/>
    <property type="match status" value="1"/>
</dbReference>
<dbReference type="Pfam" id="PF08443">
    <property type="entry name" value="RimK"/>
    <property type="match status" value="1"/>
</dbReference>
<sequence>MKVAIHHTPGSFSDRWIDYCINNSIPYKIVNAFDSDIVERLDGCDAFMWHHHHAHFKDVLTAKRILFALEHSGLKVFPNFKTGWYFDDKVAQKYFLEAIEAPLVPSYVFYDRDEALKWVNKTVFPKVFKLKGGAGSLNVKLIKTKKSAIRIINRAFKNGFSQHDRLEGFRERLRKYKVGQEDLVGLIKGGIRLFIPTNYSKQQSRERGYAYFQDFIPGLKFDIRVQVIGKRICALKRYVRENDFRASGSGNLIELGPEDIDDRILKLALKIQQKVQSQSLTIDFILDGDNPLVVELSYGFPEKFYDNCQGFWDENLVWHNEKFNPQYWMVENLLLS</sequence>
<dbReference type="AlphaFoldDB" id="A0A432XHU4"/>
<keyword evidence="3" id="KW-1185">Reference proteome</keyword>
<dbReference type="SUPFAM" id="SSF56059">
    <property type="entry name" value="Glutathione synthetase ATP-binding domain-like"/>
    <property type="match status" value="1"/>
</dbReference>
<feature type="domain" description="ATP-grasp fold RimK-type" evidence="1">
    <location>
        <begin position="212"/>
        <end position="296"/>
    </location>
</feature>
<proteinExistence type="predicted"/>
<comment type="caution">
    <text evidence="2">The sequence shown here is derived from an EMBL/GenBank/DDBJ whole genome shotgun (WGS) entry which is preliminary data.</text>
</comment>